<proteinExistence type="predicted"/>
<dbReference type="AlphaFoldDB" id="A0A015LWN1"/>
<evidence type="ECO:0000313" key="1">
    <source>
        <dbReference type="EMBL" id="EXX77091.1"/>
    </source>
</evidence>
<dbReference type="HOGENOM" id="CLU_2027989_0_0_1"/>
<reference evidence="1 2" key="1">
    <citation type="submission" date="2014-02" db="EMBL/GenBank/DDBJ databases">
        <title>Single nucleus genome sequencing reveals high similarity among nuclei of an endomycorrhizal fungus.</title>
        <authorList>
            <person name="Lin K."/>
            <person name="Geurts R."/>
            <person name="Zhang Z."/>
            <person name="Limpens E."/>
            <person name="Saunders D.G."/>
            <person name="Mu D."/>
            <person name="Pang E."/>
            <person name="Cao H."/>
            <person name="Cha H."/>
            <person name="Lin T."/>
            <person name="Zhou Q."/>
            <person name="Shang Y."/>
            <person name="Li Y."/>
            <person name="Ivanov S."/>
            <person name="Sharma T."/>
            <person name="Velzen R.V."/>
            <person name="Ruijter N.D."/>
            <person name="Aanen D.K."/>
            <person name="Win J."/>
            <person name="Kamoun S."/>
            <person name="Bisseling T."/>
            <person name="Huang S."/>
        </authorList>
    </citation>
    <scope>NUCLEOTIDE SEQUENCE [LARGE SCALE GENOMIC DNA]</scope>
    <source>
        <strain evidence="2">DAOM197198w</strain>
    </source>
</reference>
<evidence type="ECO:0000313" key="2">
    <source>
        <dbReference type="Proteomes" id="UP000022910"/>
    </source>
</evidence>
<sequence length="122" mass="14119">MKEEHMENTYNTISLKNIYSQSSEYFRYESHSAVLLKPEYLRLASKYAGRSRKVGARFDNGLVSEQKNYEAISDDLERLFYTIVTVRPSHPILNEIDRACEVLDELAIEAYIRDSNASSDDN</sequence>
<gene>
    <name evidence="1" type="ORF">RirG_027020</name>
</gene>
<dbReference type="EMBL" id="JEMT01011700">
    <property type="protein sequence ID" value="EXX77091.1"/>
    <property type="molecule type" value="Genomic_DNA"/>
</dbReference>
<name>A0A015LWN1_RHIIW</name>
<comment type="caution">
    <text evidence="1">The sequence shown here is derived from an EMBL/GenBank/DDBJ whole genome shotgun (WGS) entry which is preliminary data.</text>
</comment>
<organism evidence="1 2">
    <name type="scientific">Rhizophagus irregularis (strain DAOM 197198w)</name>
    <name type="common">Glomus intraradices</name>
    <dbReference type="NCBI Taxonomy" id="1432141"/>
    <lineage>
        <taxon>Eukaryota</taxon>
        <taxon>Fungi</taxon>
        <taxon>Fungi incertae sedis</taxon>
        <taxon>Mucoromycota</taxon>
        <taxon>Glomeromycotina</taxon>
        <taxon>Glomeromycetes</taxon>
        <taxon>Glomerales</taxon>
        <taxon>Glomeraceae</taxon>
        <taxon>Rhizophagus</taxon>
    </lineage>
</organism>
<dbReference type="Proteomes" id="UP000022910">
    <property type="component" value="Unassembled WGS sequence"/>
</dbReference>
<accession>A0A015LWN1</accession>
<keyword evidence="2" id="KW-1185">Reference proteome</keyword>
<protein>
    <submittedName>
        <fullName evidence="1">Uncharacterized protein</fullName>
    </submittedName>
</protein>